<feature type="binding site" evidence="13">
    <location>
        <position position="304"/>
    </location>
    <ligand>
        <name>UDP-N-acetyl-alpha-D-glucosamine</name>
        <dbReference type="ChEBI" id="CHEBI:57705"/>
    </ligand>
</feature>
<comment type="pathway">
    <text evidence="2 13">Cell wall biogenesis; peptidoglycan biosynthesis.</text>
</comment>
<dbReference type="GO" id="GO:0009252">
    <property type="term" value="P:peptidoglycan biosynthetic process"/>
    <property type="evidence" value="ECO:0007669"/>
    <property type="project" value="UniProtKB-UniRule"/>
</dbReference>
<evidence type="ECO:0000256" key="7">
    <source>
        <dbReference type="ARBA" id="ARBA00022984"/>
    </source>
</evidence>
<dbReference type="PANTHER" id="PTHR43783:SF2">
    <property type="entry name" value="UDP-N-ACETYLGLUCOSAMINE 1-CARBOXYVINYLTRANSFERASE 2"/>
    <property type="match status" value="1"/>
</dbReference>
<dbReference type="CDD" id="cd01555">
    <property type="entry name" value="UdpNAET"/>
    <property type="match status" value="1"/>
</dbReference>
<feature type="binding site" evidence="13">
    <location>
        <position position="92"/>
    </location>
    <ligand>
        <name>UDP-N-acetyl-alpha-D-glucosamine</name>
        <dbReference type="ChEBI" id="CHEBI:57705"/>
    </ligand>
</feature>
<reference evidence="15 16" key="1">
    <citation type="submission" date="2013-06" db="EMBL/GenBank/DDBJ databases">
        <title>Whole genome shotgun sequence of Bacillus selenatarsenatis SF-1.</title>
        <authorList>
            <person name="Kuroda M."/>
            <person name="Sei K."/>
            <person name="Yamashita M."/>
            <person name="Ike M."/>
        </authorList>
    </citation>
    <scope>NUCLEOTIDE SEQUENCE [LARGE SCALE GENOMIC DNA]</scope>
    <source>
        <strain evidence="15 16">SF-1</strain>
    </source>
</reference>
<evidence type="ECO:0000256" key="12">
    <source>
        <dbReference type="ARBA" id="ARBA00047527"/>
    </source>
</evidence>
<dbReference type="SUPFAM" id="SSF55205">
    <property type="entry name" value="EPT/RTPC-like"/>
    <property type="match status" value="1"/>
</dbReference>
<dbReference type="AlphaFoldDB" id="A0A0A8X3I8"/>
<comment type="catalytic activity">
    <reaction evidence="12 13">
        <text>phosphoenolpyruvate + UDP-N-acetyl-alpha-D-glucosamine = UDP-N-acetyl-3-O-(1-carboxyvinyl)-alpha-D-glucosamine + phosphate</text>
        <dbReference type="Rhea" id="RHEA:18681"/>
        <dbReference type="ChEBI" id="CHEBI:43474"/>
        <dbReference type="ChEBI" id="CHEBI:57705"/>
        <dbReference type="ChEBI" id="CHEBI:58702"/>
        <dbReference type="ChEBI" id="CHEBI:68483"/>
        <dbReference type="EC" id="2.5.1.7"/>
    </reaction>
</comment>
<dbReference type="GO" id="GO:0051301">
    <property type="term" value="P:cell division"/>
    <property type="evidence" value="ECO:0007669"/>
    <property type="project" value="UniProtKB-KW"/>
</dbReference>
<dbReference type="InterPro" id="IPR013792">
    <property type="entry name" value="RNA3'P_cycl/enolpyr_Trfase_a/b"/>
</dbReference>
<feature type="domain" description="Enolpyruvate transferase" evidence="14">
    <location>
        <begin position="8"/>
        <end position="405"/>
    </location>
</feature>
<evidence type="ECO:0000256" key="5">
    <source>
        <dbReference type="ARBA" id="ARBA00022679"/>
    </source>
</evidence>
<organism evidence="15 16">
    <name type="scientific">Mesobacillus selenatarsenatis (strain DSM 18680 / JCM 14380 / FERM P-15431 / SF-1)</name>
    <dbReference type="NCBI Taxonomy" id="1321606"/>
    <lineage>
        <taxon>Bacteria</taxon>
        <taxon>Bacillati</taxon>
        <taxon>Bacillota</taxon>
        <taxon>Bacilli</taxon>
        <taxon>Bacillales</taxon>
        <taxon>Bacillaceae</taxon>
        <taxon>Mesobacillus</taxon>
    </lineage>
</organism>
<evidence type="ECO:0000256" key="1">
    <source>
        <dbReference type="ARBA" id="ARBA00004496"/>
    </source>
</evidence>
<dbReference type="GO" id="GO:0005737">
    <property type="term" value="C:cytoplasm"/>
    <property type="evidence" value="ECO:0007669"/>
    <property type="project" value="UniProtKB-SubCell"/>
</dbReference>
<dbReference type="InterPro" id="IPR005750">
    <property type="entry name" value="UDP_GlcNAc_COvinyl_MurA"/>
</dbReference>
<evidence type="ECO:0000256" key="3">
    <source>
        <dbReference type="ARBA" id="ARBA00022490"/>
    </source>
</evidence>
<sequence>MEKLKIAGGYPLKGTVRVSGAKNSAVALIPATILAESPVTIEGLPDISDVHMLKDLMEEIGGSVEFSNNEMTVDPSSMISMPLPNGKVKKLRASYYLMGAMLGRFKKAVIGLPGGCHLGPRPIDQHIKGFEALGASVTNEQGAIYLRADELRGARIYLDVVSVGATINIMLAAVRAKGRTIIENAAKEPEIIDVATLLTNMGAKIKGAGTDVIRIDGVDELHGCRHTIIPDRIEAGTYLILGAAIGEGVTIDNVIPQHIESLVAKLKEMGAHIEASDEQIYVAPTERYKAIDIKTLVYPGFPTDLQQPFTALLTRAEGSSVVTDTIYGARFKHIDELRRMNANIKVEGRSAIISGPVKLQGAKVKASDLRAGAALVIAGLMAEGVTEITGVDHIDRGYSHIVEKLNGLGATIWREDMTSEEQEEVKKS</sequence>
<dbReference type="OrthoDB" id="9803760at2"/>
<keyword evidence="16" id="KW-1185">Reference proteome</keyword>
<dbReference type="EMBL" id="BASE01000017">
    <property type="protein sequence ID" value="GAM12711.1"/>
    <property type="molecule type" value="Genomic_DNA"/>
</dbReference>
<dbReference type="RefSeq" id="WP_041964631.1">
    <property type="nucleotide sequence ID" value="NZ_BASE01000017.1"/>
</dbReference>
<dbReference type="GO" id="GO:0008360">
    <property type="term" value="P:regulation of cell shape"/>
    <property type="evidence" value="ECO:0007669"/>
    <property type="project" value="UniProtKB-KW"/>
</dbReference>
<dbReference type="PANTHER" id="PTHR43783">
    <property type="entry name" value="UDP-N-ACETYLGLUCOSAMINE 1-CARBOXYVINYLTRANSFERASE"/>
    <property type="match status" value="1"/>
</dbReference>
<keyword evidence="9 13" id="KW-0961">Cell wall biogenesis/degradation</keyword>
<feature type="binding site" evidence="13">
    <location>
        <begin position="121"/>
        <end position="125"/>
    </location>
    <ligand>
        <name>UDP-N-acetyl-alpha-D-glucosamine</name>
        <dbReference type="ChEBI" id="CHEBI:57705"/>
    </ligand>
</feature>
<comment type="similarity">
    <text evidence="11 13">Belongs to the EPSP synthase family. MurA subfamily.</text>
</comment>
<evidence type="ECO:0000256" key="10">
    <source>
        <dbReference type="ARBA" id="ARBA00023317"/>
    </source>
</evidence>
<evidence type="ECO:0000256" key="2">
    <source>
        <dbReference type="ARBA" id="ARBA00004752"/>
    </source>
</evidence>
<dbReference type="InterPro" id="IPR050068">
    <property type="entry name" value="MurA_subfamily"/>
</dbReference>
<comment type="subcellular location">
    <subcellularLocation>
        <location evidence="1 13">Cytoplasm</location>
    </subcellularLocation>
</comment>
<gene>
    <name evidence="13" type="primary">murA</name>
    <name evidence="15" type="ORF">SAMD00020551_0846</name>
</gene>
<dbReference type="EC" id="2.5.1.7" evidence="13"/>
<keyword evidence="4 13" id="KW-0132">Cell division</keyword>
<feature type="active site" description="Proton donor" evidence="13">
    <location>
        <position position="116"/>
    </location>
</feature>
<dbReference type="GO" id="GO:0008760">
    <property type="term" value="F:UDP-N-acetylglucosamine 1-carboxyvinyltransferase activity"/>
    <property type="evidence" value="ECO:0007669"/>
    <property type="project" value="UniProtKB-UniRule"/>
</dbReference>
<feature type="binding site" evidence="13">
    <location>
        <begin position="22"/>
        <end position="23"/>
    </location>
    <ligand>
        <name>phosphoenolpyruvate</name>
        <dbReference type="ChEBI" id="CHEBI:58702"/>
    </ligand>
</feature>
<proteinExistence type="inferred from homology"/>
<dbReference type="Pfam" id="PF00275">
    <property type="entry name" value="EPSP_synthase"/>
    <property type="match status" value="1"/>
</dbReference>
<keyword evidence="3 13" id="KW-0963">Cytoplasm</keyword>
<accession>A0A0A8X3I8</accession>
<dbReference type="FunFam" id="3.65.10.10:FF:000001">
    <property type="entry name" value="UDP-N-acetylglucosamine 1-carboxyvinyltransferase"/>
    <property type="match status" value="1"/>
</dbReference>
<evidence type="ECO:0000256" key="6">
    <source>
        <dbReference type="ARBA" id="ARBA00022960"/>
    </source>
</evidence>
<keyword evidence="10 13" id="KW-0670">Pyruvate</keyword>
<feature type="modified residue" description="2-(S-cysteinyl)pyruvic acid O-phosphothioketal" evidence="13">
    <location>
        <position position="116"/>
    </location>
</feature>
<dbReference type="GO" id="GO:0019277">
    <property type="term" value="P:UDP-N-acetylgalactosamine biosynthetic process"/>
    <property type="evidence" value="ECO:0007669"/>
    <property type="project" value="InterPro"/>
</dbReference>
<dbReference type="InterPro" id="IPR001986">
    <property type="entry name" value="Enolpyruvate_Tfrase_dom"/>
</dbReference>
<keyword evidence="7 13" id="KW-0573">Peptidoglycan synthesis</keyword>
<name>A0A0A8X3I8_MESS1</name>
<dbReference type="NCBIfam" id="NF006873">
    <property type="entry name" value="PRK09369.1"/>
    <property type="match status" value="1"/>
</dbReference>
<comment type="function">
    <text evidence="13">Cell wall formation. Adds enolpyruvyl to UDP-N-acetylglucosamine.</text>
</comment>
<dbReference type="STRING" id="1321606.SAMD00020551_0846"/>
<dbReference type="NCBIfam" id="NF009470">
    <property type="entry name" value="PRK12830.1"/>
    <property type="match status" value="1"/>
</dbReference>
<dbReference type="InterPro" id="IPR036968">
    <property type="entry name" value="Enolpyruvate_Tfrase_sf"/>
</dbReference>
<evidence type="ECO:0000313" key="16">
    <source>
        <dbReference type="Proteomes" id="UP000031014"/>
    </source>
</evidence>
<dbReference type="Proteomes" id="UP000031014">
    <property type="component" value="Unassembled WGS sequence"/>
</dbReference>
<comment type="caution">
    <text evidence="13">Lacks conserved residue(s) required for the propagation of feature annotation.</text>
</comment>
<keyword evidence="5 13" id="KW-0808">Transferase</keyword>
<evidence type="ECO:0000256" key="11">
    <source>
        <dbReference type="ARBA" id="ARBA00038367"/>
    </source>
</evidence>
<evidence type="ECO:0000256" key="9">
    <source>
        <dbReference type="ARBA" id="ARBA00023316"/>
    </source>
</evidence>
<keyword evidence="8 13" id="KW-0131">Cell cycle</keyword>
<protein>
    <recommendedName>
        <fullName evidence="13">UDP-N-acetylglucosamine 1-carboxyvinyltransferase</fullName>
        <ecNumber evidence="13">2.5.1.7</ecNumber>
    </recommendedName>
    <alternativeName>
        <fullName evidence="13">Enoylpyruvate transferase</fullName>
    </alternativeName>
    <alternativeName>
        <fullName evidence="13">UDP-N-acetylglucosamine enolpyruvyl transferase</fullName>
        <shortName evidence="13">EPT</shortName>
    </alternativeName>
</protein>
<dbReference type="GO" id="GO:0071555">
    <property type="term" value="P:cell wall organization"/>
    <property type="evidence" value="ECO:0007669"/>
    <property type="project" value="UniProtKB-KW"/>
</dbReference>
<evidence type="ECO:0000256" key="8">
    <source>
        <dbReference type="ARBA" id="ARBA00023306"/>
    </source>
</evidence>
<dbReference type="Gene3D" id="3.65.10.10">
    <property type="entry name" value="Enolpyruvate transferase domain"/>
    <property type="match status" value="2"/>
</dbReference>
<evidence type="ECO:0000256" key="4">
    <source>
        <dbReference type="ARBA" id="ARBA00022618"/>
    </source>
</evidence>
<comment type="caution">
    <text evidence="15">The sequence shown here is derived from an EMBL/GenBank/DDBJ whole genome shotgun (WGS) entry which is preliminary data.</text>
</comment>
<evidence type="ECO:0000259" key="14">
    <source>
        <dbReference type="Pfam" id="PF00275"/>
    </source>
</evidence>
<dbReference type="HAMAP" id="MF_00111">
    <property type="entry name" value="MurA"/>
    <property type="match status" value="1"/>
</dbReference>
<feature type="binding site" evidence="13">
    <location>
        <position position="326"/>
    </location>
    <ligand>
        <name>UDP-N-acetyl-alpha-D-glucosamine</name>
        <dbReference type="ChEBI" id="CHEBI:57705"/>
    </ligand>
</feature>
<evidence type="ECO:0000256" key="13">
    <source>
        <dbReference type="HAMAP-Rule" id="MF_00111"/>
    </source>
</evidence>
<evidence type="ECO:0000313" key="15">
    <source>
        <dbReference type="EMBL" id="GAM12711.1"/>
    </source>
</evidence>
<dbReference type="UniPathway" id="UPA00219"/>
<dbReference type="NCBIfam" id="TIGR01072">
    <property type="entry name" value="murA"/>
    <property type="match status" value="1"/>
</dbReference>
<keyword evidence="6 13" id="KW-0133">Cell shape</keyword>